<accession>I1XGR4</accession>
<organism evidence="5 6">
    <name type="scientific">Methylophaga nitratireducenticrescens</name>
    <dbReference type="NCBI Taxonomy" id="754476"/>
    <lineage>
        <taxon>Bacteria</taxon>
        <taxon>Pseudomonadati</taxon>
        <taxon>Pseudomonadota</taxon>
        <taxon>Gammaproteobacteria</taxon>
        <taxon>Thiotrichales</taxon>
        <taxon>Piscirickettsiaceae</taxon>
        <taxon>Methylophaga</taxon>
    </lineage>
</organism>
<dbReference type="OrthoDB" id="398435at2"/>
<feature type="domain" description="Type I restriction modification DNA specificity" evidence="4">
    <location>
        <begin position="306"/>
        <end position="390"/>
    </location>
</feature>
<comment type="similarity">
    <text evidence="1">Belongs to the type-I restriction system S methylase family.</text>
</comment>
<dbReference type="PANTHER" id="PTHR30408:SF12">
    <property type="entry name" value="TYPE I RESTRICTION ENZYME MJAVIII SPECIFICITY SUBUNIT"/>
    <property type="match status" value="1"/>
</dbReference>
<dbReference type="GO" id="GO:0009035">
    <property type="term" value="F:type I site-specific deoxyribonuclease activity"/>
    <property type="evidence" value="ECO:0007669"/>
    <property type="project" value="UniProtKB-EC"/>
</dbReference>
<dbReference type="SUPFAM" id="SSF116734">
    <property type="entry name" value="DNA methylase specificity domain"/>
    <property type="match status" value="2"/>
</dbReference>
<reference evidence="5 6" key="2">
    <citation type="journal article" date="2013" name="Int. J. Syst. Evol. Microbiol.">
        <title>Methylophaga nitratireducenticrescens sp. nov. and Methylophaga frappieri sp. nov., isolated from the biofilm of the methanol-fed denitrification system treating the seawater at the Montreal Biodome.</title>
        <authorList>
            <person name="Villeneuve C."/>
            <person name="Martineau C."/>
            <person name="Mauffrey F."/>
            <person name="Villemur R."/>
        </authorList>
    </citation>
    <scope>NUCLEOTIDE SEQUENCE [LARGE SCALE GENOMIC DNA]</scope>
    <source>
        <strain evidence="5 6">JAM1</strain>
    </source>
</reference>
<keyword evidence="5" id="KW-0378">Hydrolase</keyword>
<dbReference type="HOGENOM" id="CLU_021095_10_3_6"/>
<sequence>MEQVLYQLPDGWEWHKLKGLTTKIGSGATPKGGEKAYKPSGTSLIRSLNVHDCFFKEAKLAFIDDEQANDLKNVAVESGDILLNITGASIARSCIVPDEYLPARVNQHVMIIRPKKNVDSKFLNYLIINPKFKAQLLWQGAGGATRQALTKTMVEELDIPLPSQLEQKRIVEKLDALLTRTDTAIEHLQESVKLADAFSQNGFDVYFAELSNANSELPLSKLVDFISGYAFKSGDFSSETGIKPIKITNVGVNEFSENAEEFLPADYGNEFQRFTAKTNDIVIALTRPIINGGLKVCRVPESYSGALINQRVAAITSKNELWLDFIYLYLQSSRTKNYVLEKSKSLNQPNLSITDLKNFTIPFPTSDQAITKAVSDCNALITKARNAKIEVLEKVVLLNQLKASILDSAFKGEL</sequence>
<dbReference type="PANTHER" id="PTHR30408">
    <property type="entry name" value="TYPE-1 RESTRICTION ENZYME ECOKI SPECIFICITY PROTEIN"/>
    <property type="match status" value="1"/>
</dbReference>
<dbReference type="CDD" id="cd17256">
    <property type="entry name" value="RMtype1_S_EcoJA65PI-TRD1-CR1_like"/>
    <property type="match status" value="1"/>
</dbReference>
<dbReference type="RefSeq" id="WP_014705958.1">
    <property type="nucleotide sequence ID" value="NC_017857.3"/>
</dbReference>
<evidence type="ECO:0000256" key="3">
    <source>
        <dbReference type="ARBA" id="ARBA00023125"/>
    </source>
</evidence>
<dbReference type="Proteomes" id="UP000009144">
    <property type="component" value="Chromosome"/>
</dbReference>
<dbReference type="CDD" id="cd17259">
    <property type="entry name" value="RMtype1_S_StySKI-TRD2-CR2_like"/>
    <property type="match status" value="1"/>
</dbReference>
<feature type="domain" description="Type I restriction modification DNA specificity" evidence="4">
    <location>
        <begin position="9"/>
        <end position="192"/>
    </location>
</feature>
<dbReference type="GO" id="GO:0003677">
    <property type="term" value="F:DNA binding"/>
    <property type="evidence" value="ECO:0007669"/>
    <property type="project" value="UniProtKB-KW"/>
</dbReference>
<gene>
    <name evidence="5" type="ordered locus">Q7A_737</name>
</gene>
<dbReference type="KEGG" id="mej:Q7A_737"/>
<dbReference type="InterPro" id="IPR052021">
    <property type="entry name" value="Type-I_RS_S_subunit"/>
</dbReference>
<protein>
    <submittedName>
        <fullName evidence="5">Type I restriction-modification system, specificity subunit S</fullName>
        <ecNumber evidence="5">3.1.21.3</ecNumber>
    </submittedName>
</protein>
<keyword evidence="3" id="KW-0238">DNA-binding</keyword>
<dbReference type="STRING" id="754476.Q7A_737"/>
<dbReference type="InterPro" id="IPR044946">
    <property type="entry name" value="Restrct_endonuc_typeI_TRD_sf"/>
</dbReference>
<dbReference type="REBASE" id="48178">
    <property type="entry name" value="S.MspJAM1ORF736P"/>
</dbReference>
<dbReference type="GO" id="GO:0009307">
    <property type="term" value="P:DNA restriction-modification system"/>
    <property type="evidence" value="ECO:0007669"/>
    <property type="project" value="UniProtKB-KW"/>
</dbReference>
<evidence type="ECO:0000313" key="6">
    <source>
        <dbReference type="Proteomes" id="UP000009144"/>
    </source>
</evidence>
<evidence type="ECO:0000256" key="2">
    <source>
        <dbReference type="ARBA" id="ARBA00022747"/>
    </source>
</evidence>
<dbReference type="eggNOG" id="COG0732">
    <property type="taxonomic scope" value="Bacteria"/>
</dbReference>
<dbReference type="InterPro" id="IPR000055">
    <property type="entry name" value="Restrct_endonuc_typeI_TRD"/>
</dbReference>
<proteinExistence type="inferred from homology"/>
<dbReference type="Pfam" id="PF01420">
    <property type="entry name" value="Methylase_S"/>
    <property type="match status" value="2"/>
</dbReference>
<evidence type="ECO:0000313" key="5">
    <source>
        <dbReference type="EMBL" id="AFI83583.1"/>
    </source>
</evidence>
<evidence type="ECO:0000256" key="1">
    <source>
        <dbReference type="ARBA" id="ARBA00010923"/>
    </source>
</evidence>
<dbReference type="Gene3D" id="3.90.220.20">
    <property type="entry name" value="DNA methylase specificity domains"/>
    <property type="match status" value="2"/>
</dbReference>
<dbReference type="AlphaFoldDB" id="I1XGR4"/>
<keyword evidence="6" id="KW-1185">Reference proteome</keyword>
<name>I1XGR4_METNJ</name>
<evidence type="ECO:0000259" key="4">
    <source>
        <dbReference type="Pfam" id="PF01420"/>
    </source>
</evidence>
<dbReference type="PATRIC" id="fig|754476.3.peg.727"/>
<keyword evidence="2" id="KW-0680">Restriction system</keyword>
<dbReference type="EMBL" id="CP003390">
    <property type="protein sequence ID" value="AFI83583.1"/>
    <property type="molecule type" value="Genomic_DNA"/>
</dbReference>
<dbReference type="EC" id="3.1.21.3" evidence="5"/>
<reference evidence="5 6" key="1">
    <citation type="journal article" date="2012" name="J. Bacteriol.">
        <title>Complete genome sequences of Methylophaga sp. strain JAM1 and Methylophaga sp. strain JAM7.</title>
        <authorList>
            <person name="Villeneuve C."/>
            <person name="Martineau C."/>
            <person name="Mauffrey F."/>
            <person name="Villemur R."/>
        </authorList>
    </citation>
    <scope>NUCLEOTIDE SEQUENCE [LARGE SCALE GENOMIC DNA]</scope>
    <source>
        <strain evidence="5 6">JAM1</strain>
    </source>
</reference>